<sequence length="57" mass="6226">MYQINNSLAGNPLLYWKGEEDQPSPPCPYQNGKQLSLQLPLRTGSAMPSGTGITHKP</sequence>
<keyword evidence="2" id="KW-1185">Reference proteome</keyword>
<organism evidence="1 2">
    <name type="scientific">Chitinophaga qingshengii</name>
    <dbReference type="NCBI Taxonomy" id="1569794"/>
    <lineage>
        <taxon>Bacteria</taxon>
        <taxon>Pseudomonadati</taxon>
        <taxon>Bacteroidota</taxon>
        <taxon>Chitinophagia</taxon>
        <taxon>Chitinophagales</taxon>
        <taxon>Chitinophagaceae</taxon>
        <taxon>Chitinophaga</taxon>
    </lineage>
</organism>
<reference evidence="1 2" key="1">
    <citation type="submission" date="2020-09" db="EMBL/GenBank/DDBJ databases">
        <title>Genome sequences of type strains of Chitinophaga qingshengii and Chitinophaga varians.</title>
        <authorList>
            <person name="Kittiwongwattana C."/>
        </authorList>
    </citation>
    <scope>NUCLEOTIDE SEQUENCE [LARGE SCALE GENOMIC DNA]</scope>
    <source>
        <strain evidence="1 2">JCM 30026</strain>
    </source>
</reference>
<name>A0ABR7TRC7_9BACT</name>
<gene>
    <name evidence="1" type="ORF">ICL07_17130</name>
</gene>
<evidence type="ECO:0000313" key="1">
    <source>
        <dbReference type="EMBL" id="MBC9932112.1"/>
    </source>
</evidence>
<protein>
    <submittedName>
        <fullName evidence="1">Uncharacterized protein</fullName>
    </submittedName>
</protein>
<dbReference type="EMBL" id="JACVFC010000002">
    <property type="protein sequence ID" value="MBC9932112.1"/>
    <property type="molecule type" value="Genomic_DNA"/>
</dbReference>
<dbReference type="RefSeq" id="WP_188089247.1">
    <property type="nucleotide sequence ID" value="NZ_JACVFC010000002.1"/>
</dbReference>
<dbReference type="Proteomes" id="UP000659124">
    <property type="component" value="Unassembled WGS sequence"/>
</dbReference>
<proteinExistence type="predicted"/>
<accession>A0ABR7TRC7</accession>
<comment type="caution">
    <text evidence="1">The sequence shown here is derived from an EMBL/GenBank/DDBJ whole genome shotgun (WGS) entry which is preliminary data.</text>
</comment>
<evidence type="ECO:0000313" key="2">
    <source>
        <dbReference type="Proteomes" id="UP000659124"/>
    </source>
</evidence>